<proteinExistence type="inferred from homology"/>
<dbReference type="InterPro" id="IPR036291">
    <property type="entry name" value="NAD(P)-bd_dom_sf"/>
</dbReference>
<evidence type="ECO:0000259" key="8">
    <source>
        <dbReference type="Pfam" id="PF08240"/>
    </source>
</evidence>
<dbReference type="PROSITE" id="PS00059">
    <property type="entry name" value="ADH_ZINC"/>
    <property type="match status" value="1"/>
</dbReference>
<keyword evidence="4" id="KW-0560">Oxidoreductase</keyword>
<accession>A0A1D1UST0</accession>
<organism evidence="9 10">
    <name type="scientific">Ramazzottius varieornatus</name>
    <name type="common">Water bear</name>
    <name type="synonym">Tardigrade</name>
    <dbReference type="NCBI Taxonomy" id="947166"/>
    <lineage>
        <taxon>Eukaryota</taxon>
        <taxon>Metazoa</taxon>
        <taxon>Ecdysozoa</taxon>
        <taxon>Tardigrada</taxon>
        <taxon>Eutardigrada</taxon>
        <taxon>Parachela</taxon>
        <taxon>Hypsibioidea</taxon>
        <taxon>Ramazzottiidae</taxon>
        <taxon>Ramazzottius</taxon>
    </lineage>
</organism>
<feature type="domain" description="Alcohol dehydrogenase-like C-terminal" evidence="7">
    <location>
        <begin position="239"/>
        <end position="304"/>
    </location>
</feature>
<dbReference type="OrthoDB" id="3941538at2759"/>
<dbReference type="Proteomes" id="UP000186922">
    <property type="component" value="Unassembled WGS sequence"/>
</dbReference>
<evidence type="ECO:0000313" key="10">
    <source>
        <dbReference type="Proteomes" id="UP000186922"/>
    </source>
</evidence>
<dbReference type="PANTHER" id="PTHR42813">
    <property type="entry name" value="ZINC-TYPE ALCOHOL DEHYDROGENASE-LIKE"/>
    <property type="match status" value="1"/>
</dbReference>
<evidence type="ECO:0000256" key="1">
    <source>
        <dbReference type="ARBA" id="ARBA00001947"/>
    </source>
</evidence>
<keyword evidence="2 5" id="KW-0479">Metal-binding</keyword>
<reference evidence="9 10" key="1">
    <citation type="journal article" date="2016" name="Nat. Commun.">
        <title>Extremotolerant tardigrade genome and improved radiotolerance of human cultured cells by tardigrade-unique protein.</title>
        <authorList>
            <person name="Hashimoto T."/>
            <person name="Horikawa D.D."/>
            <person name="Saito Y."/>
            <person name="Kuwahara H."/>
            <person name="Kozuka-Hata H."/>
            <person name="Shin-I T."/>
            <person name="Minakuchi Y."/>
            <person name="Ohishi K."/>
            <person name="Motoyama A."/>
            <person name="Aizu T."/>
            <person name="Enomoto A."/>
            <person name="Kondo K."/>
            <person name="Tanaka S."/>
            <person name="Hara Y."/>
            <person name="Koshikawa S."/>
            <person name="Sagara H."/>
            <person name="Miura T."/>
            <person name="Yokobori S."/>
            <person name="Miyagawa K."/>
            <person name="Suzuki Y."/>
            <person name="Kubo T."/>
            <person name="Oyama M."/>
            <person name="Kohara Y."/>
            <person name="Fujiyama A."/>
            <person name="Arakawa K."/>
            <person name="Katayama T."/>
            <person name="Toyoda A."/>
            <person name="Kunieda T."/>
        </authorList>
    </citation>
    <scope>NUCLEOTIDE SEQUENCE [LARGE SCALE GENOMIC DNA]</scope>
    <source>
        <strain evidence="9 10">YOKOZUNA-1</strain>
    </source>
</reference>
<dbReference type="InterPro" id="IPR002328">
    <property type="entry name" value="ADH_Zn_CS"/>
</dbReference>
<dbReference type="InterPro" id="IPR013154">
    <property type="entry name" value="ADH-like_N"/>
</dbReference>
<dbReference type="InterPro" id="IPR011032">
    <property type="entry name" value="GroES-like_sf"/>
</dbReference>
<keyword evidence="10" id="KW-1185">Reference proteome</keyword>
<dbReference type="GO" id="GO:0016491">
    <property type="term" value="F:oxidoreductase activity"/>
    <property type="evidence" value="ECO:0007669"/>
    <property type="project" value="UniProtKB-KW"/>
</dbReference>
<dbReference type="Gene3D" id="3.40.50.720">
    <property type="entry name" value="NAD(P)-binding Rossmann-like Domain"/>
    <property type="match status" value="1"/>
</dbReference>
<sequence>MEPITNVISHPVATMQNLVVNVADKILGRVPVSTDPKPLRSDTVMMNAVTWHGKGDVHYEKLGKPLLSAEDDIILRVTAASICGTDLHPYNGDLPGFKRSDTLGHEFMGLIEEVGPAVQNLRVGDRVVVSAAIICGKCRYCLAEQYDCCDTTNSSKLMEQAYGHRKGGLFGCGHMLGDYPGGLADYVRVPHADFNCLLLPPDVPDDKALYLSDVLCTSLHACRDVKPGDIVGIWGLGTVGLFAARWCQIIGAKRIIGISGTDYRLNLAYEKLGIEVINYHEKDPVRTLNEMVPDGIDVAIDATGFRFAKSIAHKLQRALVMETDTPETIIECMRALRKYGKLTLIASYAGWANFFPIGFMFLKQITMTSGVVPVQKLWKYCLEKLRDGSFDPRFILSHYMKLSDAPAVYHMMNNHEDRMIKSFLRPDAIFFGPDNYEKGCAILSLAGRPTGNDLGNNSGSYERTTYTHERISS</sequence>
<evidence type="ECO:0000313" key="9">
    <source>
        <dbReference type="EMBL" id="GAU92744.1"/>
    </source>
</evidence>
<evidence type="ECO:0000259" key="7">
    <source>
        <dbReference type="Pfam" id="PF00107"/>
    </source>
</evidence>
<feature type="region of interest" description="Disordered" evidence="6">
    <location>
        <begin position="454"/>
        <end position="473"/>
    </location>
</feature>
<comment type="similarity">
    <text evidence="5">Belongs to the zinc-containing alcohol dehydrogenase family.</text>
</comment>
<dbReference type="SUPFAM" id="SSF51735">
    <property type="entry name" value="NAD(P)-binding Rossmann-fold domains"/>
    <property type="match status" value="1"/>
</dbReference>
<gene>
    <name evidence="9" type="primary">RvY_04787-1</name>
    <name evidence="9" type="synonym">RvY_04787.1</name>
    <name evidence="9" type="ORF">RvY_04787</name>
</gene>
<dbReference type="InterPro" id="IPR013149">
    <property type="entry name" value="ADH-like_C"/>
</dbReference>
<dbReference type="GO" id="GO:0008270">
    <property type="term" value="F:zinc ion binding"/>
    <property type="evidence" value="ECO:0007669"/>
    <property type="project" value="InterPro"/>
</dbReference>
<evidence type="ECO:0008006" key="11">
    <source>
        <dbReference type="Google" id="ProtNLM"/>
    </source>
</evidence>
<protein>
    <recommendedName>
        <fullName evidence="11">Enoyl reductase (ER) domain-containing protein</fullName>
    </recommendedName>
</protein>
<dbReference type="Gene3D" id="3.90.180.10">
    <property type="entry name" value="Medium-chain alcohol dehydrogenases, catalytic domain"/>
    <property type="match status" value="1"/>
</dbReference>
<feature type="domain" description="Alcohol dehydrogenase-like N-terminal" evidence="8">
    <location>
        <begin position="70"/>
        <end position="193"/>
    </location>
</feature>
<evidence type="ECO:0000256" key="2">
    <source>
        <dbReference type="ARBA" id="ARBA00022723"/>
    </source>
</evidence>
<comment type="cofactor">
    <cofactor evidence="1 5">
        <name>Zn(2+)</name>
        <dbReference type="ChEBI" id="CHEBI:29105"/>
    </cofactor>
</comment>
<evidence type="ECO:0000256" key="5">
    <source>
        <dbReference type="RuleBase" id="RU361277"/>
    </source>
</evidence>
<evidence type="ECO:0000256" key="3">
    <source>
        <dbReference type="ARBA" id="ARBA00022833"/>
    </source>
</evidence>
<dbReference type="AlphaFoldDB" id="A0A1D1UST0"/>
<dbReference type="STRING" id="947166.A0A1D1UST0"/>
<evidence type="ECO:0000256" key="6">
    <source>
        <dbReference type="SAM" id="MobiDB-lite"/>
    </source>
</evidence>
<name>A0A1D1UST0_RAMVA</name>
<evidence type="ECO:0000256" key="4">
    <source>
        <dbReference type="ARBA" id="ARBA00023002"/>
    </source>
</evidence>
<keyword evidence="3 5" id="KW-0862">Zinc</keyword>
<dbReference type="PANTHER" id="PTHR42813:SF1">
    <property type="entry name" value="DEHYDROGENASE, PUTATIVE (AFU_ORTHOLOGUE AFUA_5G03930)-RELATED"/>
    <property type="match status" value="1"/>
</dbReference>
<dbReference type="Pfam" id="PF00107">
    <property type="entry name" value="ADH_zinc_N"/>
    <property type="match status" value="1"/>
</dbReference>
<dbReference type="EMBL" id="BDGG01000002">
    <property type="protein sequence ID" value="GAU92744.1"/>
    <property type="molecule type" value="Genomic_DNA"/>
</dbReference>
<dbReference type="Pfam" id="PF08240">
    <property type="entry name" value="ADH_N"/>
    <property type="match status" value="1"/>
</dbReference>
<feature type="compositionally biased region" description="Polar residues" evidence="6">
    <location>
        <begin position="454"/>
        <end position="464"/>
    </location>
</feature>
<dbReference type="SUPFAM" id="SSF50129">
    <property type="entry name" value="GroES-like"/>
    <property type="match status" value="1"/>
</dbReference>
<comment type="caution">
    <text evidence="9">The sequence shown here is derived from an EMBL/GenBank/DDBJ whole genome shotgun (WGS) entry which is preliminary data.</text>
</comment>